<dbReference type="InParanoid" id="A0A1J7IXZ5"/>
<accession>A0A1J7IXZ5</accession>
<evidence type="ECO:0000313" key="3">
    <source>
        <dbReference type="Proteomes" id="UP000182658"/>
    </source>
</evidence>
<protein>
    <submittedName>
        <fullName evidence="2">Uncharacterized protein</fullName>
    </submittedName>
</protein>
<dbReference type="OrthoDB" id="2378324at2759"/>
<reference evidence="2 3" key="1">
    <citation type="submission" date="2016-10" db="EMBL/GenBank/DDBJ databases">
        <title>Draft genome sequence of Coniochaeta ligniaria NRRL30616, a lignocellulolytic fungus for bioabatement of inhibitors in plant biomass hydrolysates.</title>
        <authorList>
            <consortium name="DOE Joint Genome Institute"/>
            <person name="Jimenez D.J."/>
            <person name="Hector R.E."/>
            <person name="Riley R."/>
            <person name="Sun H."/>
            <person name="Grigoriev I.V."/>
            <person name="Van Elsas J.D."/>
            <person name="Nichols N.N."/>
        </authorList>
    </citation>
    <scope>NUCLEOTIDE SEQUENCE [LARGE SCALE GENOMIC DNA]</scope>
    <source>
        <strain evidence="2 3">NRRL 30616</strain>
    </source>
</reference>
<feature type="chain" id="PRO_5011955843" evidence="1">
    <location>
        <begin position="24"/>
        <end position="249"/>
    </location>
</feature>
<evidence type="ECO:0000313" key="2">
    <source>
        <dbReference type="EMBL" id="OIW32366.1"/>
    </source>
</evidence>
<dbReference type="AlphaFoldDB" id="A0A1J7IXZ5"/>
<organism evidence="2 3">
    <name type="scientific">Coniochaeta ligniaria NRRL 30616</name>
    <dbReference type="NCBI Taxonomy" id="1408157"/>
    <lineage>
        <taxon>Eukaryota</taxon>
        <taxon>Fungi</taxon>
        <taxon>Dikarya</taxon>
        <taxon>Ascomycota</taxon>
        <taxon>Pezizomycotina</taxon>
        <taxon>Sordariomycetes</taxon>
        <taxon>Sordariomycetidae</taxon>
        <taxon>Coniochaetales</taxon>
        <taxon>Coniochaetaceae</taxon>
        <taxon>Coniochaeta</taxon>
    </lineage>
</organism>
<name>A0A1J7IXZ5_9PEZI</name>
<dbReference type="PANTHER" id="PTHR35569">
    <property type="entry name" value="CYANAMIDE HYDRATASE DDI2-RELATED"/>
    <property type="match status" value="1"/>
</dbReference>
<dbReference type="EMBL" id="KV875095">
    <property type="protein sequence ID" value="OIW32366.1"/>
    <property type="molecule type" value="Genomic_DNA"/>
</dbReference>
<dbReference type="SUPFAM" id="SSF109604">
    <property type="entry name" value="HD-domain/PDEase-like"/>
    <property type="match status" value="1"/>
</dbReference>
<gene>
    <name evidence="2" type="ORF">CONLIGDRAFT_642090</name>
</gene>
<keyword evidence="3" id="KW-1185">Reference proteome</keyword>
<keyword evidence="1" id="KW-0732">Signal</keyword>
<sequence>MYTSYKMLAHIIPFLALLSTALSSPFPHHSRRTIAGVSVLDTPLVRAAQDYARAHSSDAVYKHIMRSWLYGTLLLTHNDTLSATVDLEIHAIAILLHDLGFDQAPNATHISHNRRFEVDGAIAARQFIRRHNVGRRWDERRVQLVWDAIALHSDPKISQYKEPEVEVVGLGINLDFTGPSFGILDAEYAAVVKEFPSDDLDSAFVDGFTWLCSTKPETTYDTFMQPFGERFVQGYNATGHRAIDEMVAQ</sequence>
<proteinExistence type="predicted"/>
<dbReference type="STRING" id="1408157.A0A1J7IXZ5"/>
<evidence type="ECO:0000256" key="1">
    <source>
        <dbReference type="SAM" id="SignalP"/>
    </source>
</evidence>
<dbReference type="Gene3D" id="1.10.3210.10">
    <property type="entry name" value="Hypothetical protein af1432"/>
    <property type="match status" value="1"/>
</dbReference>
<feature type="signal peptide" evidence="1">
    <location>
        <begin position="1"/>
        <end position="23"/>
    </location>
</feature>
<dbReference type="PANTHER" id="PTHR35569:SF1">
    <property type="entry name" value="CYANAMIDE HYDRATASE DDI2-RELATED"/>
    <property type="match status" value="1"/>
</dbReference>
<dbReference type="Proteomes" id="UP000182658">
    <property type="component" value="Unassembled WGS sequence"/>
</dbReference>